<name>A0A6M6E2Z9_PRIMG</name>
<dbReference type="Proteomes" id="UP000501076">
    <property type="component" value="Chromosome"/>
</dbReference>
<sequence length="232" mass="27199">MKKRTKTIIAVLAGTVILTGGIWLINESRYPNVSAFDDHFTRKFLNKDKKVDDGFYEFKSKTGQYTMWFPEEYRLIHENDEDYVVSGKMYERWVAAYTKEHKKEHQINSISLKFSEGRDPEDESFSVESLMKNRFNVSEPKVIETSNTRIYYKSAYIYFKGPEKHVINDSKEHVPNTYVAYVADKESTKVIQLSMDQVGDFIEDSNLEKNTWVLNMLKSIHFKAENNGDARR</sequence>
<keyword evidence="1" id="KW-0472">Membrane</keyword>
<keyword evidence="1" id="KW-0812">Transmembrane</keyword>
<accession>A0A6M6E2Z9</accession>
<protein>
    <submittedName>
        <fullName evidence="2">Uncharacterized protein</fullName>
    </submittedName>
</protein>
<feature type="transmembrane region" description="Helical" evidence="1">
    <location>
        <begin position="7"/>
        <end position="25"/>
    </location>
</feature>
<evidence type="ECO:0000256" key="1">
    <source>
        <dbReference type="SAM" id="Phobius"/>
    </source>
</evidence>
<organism evidence="2 3">
    <name type="scientific">Priestia megaterium</name>
    <name type="common">Bacillus megaterium</name>
    <dbReference type="NCBI Taxonomy" id="1404"/>
    <lineage>
        <taxon>Bacteria</taxon>
        <taxon>Bacillati</taxon>
        <taxon>Bacillota</taxon>
        <taxon>Bacilli</taxon>
        <taxon>Bacillales</taxon>
        <taxon>Bacillaceae</taxon>
        <taxon>Priestia</taxon>
    </lineage>
</organism>
<proteinExistence type="predicted"/>
<evidence type="ECO:0000313" key="2">
    <source>
        <dbReference type="EMBL" id="QJX78808.1"/>
    </source>
</evidence>
<dbReference type="EMBL" id="CP045272">
    <property type="protein sequence ID" value="QJX78808.1"/>
    <property type="molecule type" value="Genomic_DNA"/>
</dbReference>
<evidence type="ECO:0000313" key="3">
    <source>
        <dbReference type="Proteomes" id="UP000501076"/>
    </source>
</evidence>
<gene>
    <name evidence="2" type="ORF">FDZ14_22430</name>
</gene>
<dbReference type="AlphaFoldDB" id="A0A6M6E2Z9"/>
<reference evidence="2 3" key="1">
    <citation type="submission" date="2019-10" db="EMBL/GenBank/DDBJ databases">
        <title>Complete genome sequences for adaption low water activity.</title>
        <authorList>
            <person name="Zhao L."/>
            <person name="Zhong J."/>
        </authorList>
    </citation>
    <scope>NUCLEOTIDE SEQUENCE [LARGE SCALE GENOMIC DNA]</scope>
    <source>
        <strain evidence="2 3">FDU301</strain>
    </source>
</reference>
<dbReference type="RefSeq" id="WP_171777621.1">
    <property type="nucleotide sequence ID" value="NZ_CP045272.1"/>
</dbReference>
<keyword evidence="1" id="KW-1133">Transmembrane helix</keyword>